<feature type="transmembrane region" description="Helical" evidence="1">
    <location>
        <begin position="67"/>
        <end position="94"/>
    </location>
</feature>
<keyword evidence="1" id="KW-0812">Transmembrane</keyword>
<keyword evidence="1" id="KW-0472">Membrane</keyword>
<evidence type="ECO:0000313" key="3">
    <source>
        <dbReference type="Proteomes" id="UP001456524"/>
    </source>
</evidence>
<feature type="transmembrane region" description="Helical" evidence="1">
    <location>
        <begin position="143"/>
        <end position="166"/>
    </location>
</feature>
<dbReference type="Proteomes" id="UP001456524">
    <property type="component" value="Unassembled WGS sequence"/>
</dbReference>
<keyword evidence="3" id="KW-1185">Reference proteome</keyword>
<evidence type="ECO:0000313" key="2">
    <source>
        <dbReference type="EMBL" id="KAK8153055.1"/>
    </source>
</evidence>
<comment type="caution">
    <text evidence="2">The sequence shown here is derived from an EMBL/GenBank/DDBJ whole genome shotgun (WGS) entry which is preliminary data.</text>
</comment>
<proteinExistence type="predicted"/>
<organism evidence="2 3">
    <name type="scientific">Phyllosticta citrichinensis</name>
    <dbReference type="NCBI Taxonomy" id="1130410"/>
    <lineage>
        <taxon>Eukaryota</taxon>
        <taxon>Fungi</taxon>
        <taxon>Dikarya</taxon>
        <taxon>Ascomycota</taxon>
        <taxon>Pezizomycotina</taxon>
        <taxon>Dothideomycetes</taxon>
        <taxon>Dothideomycetes incertae sedis</taxon>
        <taxon>Botryosphaeriales</taxon>
        <taxon>Phyllostictaceae</taxon>
        <taxon>Phyllosticta</taxon>
    </lineage>
</organism>
<gene>
    <name evidence="2" type="ORF">IWX90DRAFT_445254</name>
</gene>
<evidence type="ECO:0000256" key="1">
    <source>
        <dbReference type="SAM" id="Phobius"/>
    </source>
</evidence>
<name>A0ABR1XFX0_9PEZI</name>
<keyword evidence="1" id="KW-1133">Transmembrane helix</keyword>
<dbReference type="EMBL" id="JBBWUH010000013">
    <property type="protein sequence ID" value="KAK8153055.1"/>
    <property type="molecule type" value="Genomic_DNA"/>
</dbReference>
<reference evidence="2 3" key="1">
    <citation type="journal article" date="2022" name="G3 (Bethesda)">
        <title>Enemy or ally: a genomic approach to elucidate the lifestyle of Phyllosticta citrichinaensis.</title>
        <authorList>
            <person name="Buijs V.A."/>
            <person name="Groenewald J.Z."/>
            <person name="Haridas S."/>
            <person name="LaButti K.M."/>
            <person name="Lipzen A."/>
            <person name="Martin F.M."/>
            <person name="Barry K."/>
            <person name="Grigoriev I.V."/>
            <person name="Crous P.W."/>
            <person name="Seidl M.F."/>
        </authorList>
    </citation>
    <scope>NUCLEOTIDE SEQUENCE [LARGE SCALE GENOMIC DNA]</scope>
    <source>
        <strain evidence="2 3">CBS 129764</strain>
    </source>
</reference>
<sequence>MVSVVVRSSGATVASGRILTFGLNLNLNIFPTTPAATAAATTSATCGTTPPPWTWAWASRSATRTSIMAPMLLMGMSRAMILGMGGMAAGPAGLQLHLPMRMRRRVICRLALMRLAVVGRGGGRRRFWGRRLDRELVSRDSHAGFSVAFLVGGGGAFCCLTGVELARWILAAGGSRVVLPHSLSTALFCGIVNA</sequence>
<protein>
    <submittedName>
        <fullName evidence="2">Uncharacterized protein</fullName>
    </submittedName>
</protein>
<accession>A0ABR1XFX0</accession>